<feature type="region of interest" description="Disordered" evidence="1">
    <location>
        <begin position="1"/>
        <end position="20"/>
    </location>
</feature>
<evidence type="ECO:0000256" key="1">
    <source>
        <dbReference type="SAM" id="MobiDB-lite"/>
    </source>
</evidence>
<evidence type="ECO:0000313" key="2">
    <source>
        <dbReference type="EMBL" id="CAB1445493.1"/>
    </source>
</evidence>
<feature type="compositionally biased region" description="Basic and acidic residues" evidence="1">
    <location>
        <begin position="1"/>
        <end position="10"/>
    </location>
</feature>
<protein>
    <submittedName>
        <fullName evidence="2">Uncharacterized protein</fullName>
    </submittedName>
</protein>
<feature type="region of interest" description="Disordered" evidence="1">
    <location>
        <begin position="113"/>
        <end position="140"/>
    </location>
</feature>
<keyword evidence="3" id="KW-1185">Reference proteome</keyword>
<accession>A0A9N7VBN9</accession>
<dbReference type="Proteomes" id="UP001153269">
    <property type="component" value="Unassembled WGS sequence"/>
</dbReference>
<dbReference type="AlphaFoldDB" id="A0A9N7VBN9"/>
<proteinExistence type="predicted"/>
<name>A0A9N7VBN9_PLEPL</name>
<sequence>MHRIKVEDASPRGGGTASSAAVLVPPAAPGVRGHRLAYPSEGVNAATVHPPAATEMKAKEKGKLMFQLYGDLSERGGGAVETLKEHFCCAFLVKVTRLAALKLQSSVDAGRVRSRGDVGHVGSPRLSAQRGSETRDTSTPTVAAAYF</sequence>
<organism evidence="2 3">
    <name type="scientific">Pleuronectes platessa</name>
    <name type="common">European plaice</name>
    <dbReference type="NCBI Taxonomy" id="8262"/>
    <lineage>
        <taxon>Eukaryota</taxon>
        <taxon>Metazoa</taxon>
        <taxon>Chordata</taxon>
        <taxon>Craniata</taxon>
        <taxon>Vertebrata</taxon>
        <taxon>Euteleostomi</taxon>
        <taxon>Actinopterygii</taxon>
        <taxon>Neopterygii</taxon>
        <taxon>Teleostei</taxon>
        <taxon>Neoteleostei</taxon>
        <taxon>Acanthomorphata</taxon>
        <taxon>Carangaria</taxon>
        <taxon>Pleuronectiformes</taxon>
        <taxon>Pleuronectoidei</taxon>
        <taxon>Pleuronectidae</taxon>
        <taxon>Pleuronectes</taxon>
    </lineage>
</organism>
<reference evidence="2" key="1">
    <citation type="submission" date="2020-03" db="EMBL/GenBank/DDBJ databases">
        <authorList>
            <person name="Weist P."/>
        </authorList>
    </citation>
    <scope>NUCLEOTIDE SEQUENCE</scope>
</reference>
<dbReference type="EMBL" id="CADEAL010003668">
    <property type="protein sequence ID" value="CAB1445493.1"/>
    <property type="molecule type" value="Genomic_DNA"/>
</dbReference>
<comment type="caution">
    <text evidence="2">The sequence shown here is derived from an EMBL/GenBank/DDBJ whole genome shotgun (WGS) entry which is preliminary data.</text>
</comment>
<evidence type="ECO:0000313" key="3">
    <source>
        <dbReference type="Proteomes" id="UP001153269"/>
    </source>
</evidence>
<gene>
    <name evidence="2" type="ORF">PLEPLA_LOCUS33224</name>
</gene>